<evidence type="ECO:0000313" key="2">
    <source>
        <dbReference type="Proteomes" id="UP000552038"/>
    </source>
</evidence>
<accession>A0AAP7A0M3</accession>
<proteinExistence type="predicted"/>
<reference evidence="1 2" key="1">
    <citation type="submission" date="2020-05" db="EMBL/GenBank/DDBJ databases">
        <title>Whole genome sequencing and identification of novel metabolites from Paenibacillus alvei strain JR949.</title>
        <authorList>
            <person name="Rajendhran J."/>
            <person name="Sree Pranav P."/>
            <person name="Mahalakshmi B."/>
            <person name="Karthikeyan R."/>
        </authorList>
    </citation>
    <scope>NUCLEOTIDE SEQUENCE [LARGE SCALE GENOMIC DNA]</scope>
    <source>
        <strain evidence="1 2">JR949</strain>
    </source>
</reference>
<comment type="caution">
    <text evidence="1">The sequence shown here is derived from an EMBL/GenBank/DDBJ whole genome shotgun (WGS) entry which is preliminary data.</text>
</comment>
<sequence length="258" mass="31159">MTSFIWWRSPEEAYSNPYEYEAQEQFAREAEHLLKVVFNFLMKRNRTYKRDDRSQEKAIWMLFVDGIETLRDCLSLLVTKKHRLASRLFRDAVETMDLATYFYGNDQEKVNYLNKWYDNHVVPNRIFRKHISDTGFSELSNAYKEIYSQLSKLNHRTYRSLAYSYLLGRDEMLVYEDEFDNNGFLKLPHPISMYYALLAEIITRYTDRLVECYLASSKEMEKMWTSALEPLTVPRRFMDSKKYYEMRIKQIQKDDDIT</sequence>
<name>A0AAP7A0M3_PAEAL</name>
<dbReference type="RefSeq" id="WP_171419049.1">
    <property type="nucleotide sequence ID" value="NZ_JABFOR010000043.1"/>
</dbReference>
<dbReference type="Proteomes" id="UP000552038">
    <property type="component" value="Unassembled WGS sequence"/>
</dbReference>
<dbReference type="AlphaFoldDB" id="A0AAP7A0M3"/>
<organism evidence="1 2">
    <name type="scientific">Paenibacillus alvei</name>
    <name type="common">Bacillus alvei</name>
    <dbReference type="NCBI Taxonomy" id="44250"/>
    <lineage>
        <taxon>Bacteria</taxon>
        <taxon>Bacillati</taxon>
        <taxon>Bacillota</taxon>
        <taxon>Bacilli</taxon>
        <taxon>Bacillales</taxon>
        <taxon>Paenibacillaceae</taxon>
        <taxon>Paenibacillus</taxon>
    </lineage>
</organism>
<protein>
    <submittedName>
        <fullName evidence="1">Uncharacterized protein</fullName>
    </submittedName>
</protein>
<evidence type="ECO:0000313" key="1">
    <source>
        <dbReference type="EMBL" id="NOJ73384.1"/>
    </source>
</evidence>
<dbReference type="EMBL" id="JABFOR010000043">
    <property type="protein sequence ID" value="NOJ73384.1"/>
    <property type="molecule type" value="Genomic_DNA"/>
</dbReference>
<gene>
    <name evidence="1" type="ORF">HMI46_22935</name>
</gene>